<keyword evidence="6" id="KW-0472">Membrane</keyword>
<sequence>MVRREVDETMVNKYKRMVMGIATAVLLCFIYPATASAHSQLESSVPEDGQTVEESLDTITIHFSGGIEAASTMSLIKDNEEEIALEIEVDGSTLTARVEQPLANGEYEAMYTILSEDTHPVEGAFSFTVATEEESTIEEKPDQTEAPPVEEEQEEAVEAPDQQASDANTESAGLGIGWIIALVAIAGILSGVVMRLVKRKS</sequence>
<comment type="caution">
    <text evidence="8">The sequence shown here is derived from an EMBL/GenBank/DDBJ whole genome shotgun (WGS) entry which is preliminary data.</text>
</comment>
<feature type="compositionally biased region" description="Acidic residues" evidence="5">
    <location>
        <begin position="148"/>
        <end position="158"/>
    </location>
</feature>
<dbReference type="GO" id="GO:0005507">
    <property type="term" value="F:copper ion binding"/>
    <property type="evidence" value="ECO:0007669"/>
    <property type="project" value="InterPro"/>
</dbReference>
<dbReference type="GO" id="GO:0042597">
    <property type="term" value="C:periplasmic space"/>
    <property type="evidence" value="ECO:0007669"/>
    <property type="project" value="InterPro"/>
</dbReference>
<dbReference type="InterPro" id="IPR014756">
    <property type="entry name" value="Ig_E-set"/>
</dbReference>
<accession>A0A554A2F4</accession>
<feature type="transmembrane region" description="Helical" evidence="6">
    <location>
        <begin position="175"/>
        <end position="197"/>
    </location>
</feature>
<feature type="domain" description="CopC" evidence="7">
    <location>
        <begin position="38"/>
        <end position="129"/>
    </location>
</feature>
<dbReference type="Pfam" id="PF04234">
    <property type="entry name" value="CopC"/>
    <property type="match status" value="1"/>
</dbReference>
<dbReference type="RefSeq" id="WP_143847472.1">
    <property type="nucleotide sequence ID" value="NZ_VLXZ01000002.1"/>
</dbReference>
<organism evidence="8 9">
    <name type="scientific">Alkalicoccobacillus porphyridii</name>
    <dbReference type="NCBI Taxonomy" id="2597270"/>
    <lineage>
        <taxon>Bacteria</taxon>
        <taxon>Bacillati</taxon>
        <taxon>Bacillota</taxon>
        <taxon>Bacilli</taxon>
        <taxon>Bacillales</taxon>
        <taxon>Bacillaceae</taxon>
        <taxon>Alkalicoccobacillus</taxon>
    </lineage>
</organism>
<evidence type="ECO:0000256" key="2">
    <source>
        <dbReference type="ARBA" id="ARBA00022723"/>
    </source>
</evidence>
<dbReference type="OrthoDB" id="2353937at2"/>
<dbReference type="PANTHER" id="PTHR34820">
    <property type="entry name" value="INNER MEMBRANE PROTEIN YEBZ"/>
    <property type="match status" value="1"/>
</dbReference>
<keyword evidence="2" id="KW-0479">Metal-binding</keyword>
<keyword evidence="4" id="KW-0186">Copper</keyword>
<dbReference type="SUPFAM" id="SSF81296">
    <property type="entry name" value="E set domains"/>
    <property type="match status" value="1"/>
</dbReference>
<evidence type="ECO:0000256" key="3">
    <source>
        <dbReference type="ARBA" id="ARBA00022729"/>
    </source>
</evidence>
<dbReference type="AlphaFoldDB" id="A0A554A2F4"/>
<dbReference type="GO" id="GO:0030313">
    <property type="term" value="C:cell envelope"/>
    <property type="evidence" value="ECO:0007669"/>
    <property type="project" value="UniProtKB-SubCell"/>
</dbReference>
<evidence type="ECO:0000259" key="7">
    <source>
        <dbReference type="Pfam" id="PF04234"/>
    </source>
</evidence>
<protein>
    <submittedName>
        <fullName evidence="8">Copper resistance protein CopC</fullName>
    </submittedName>
</protein>
<evidence type="ECO:0000256" key="1">
    <source>
        <dbReference type="ARBA" id="ARBA00004196"/>
    </source>
</evidence>
<dbReference type="GO" id="GO:0006825">
    <property type="term" value="P:copper ion transport"/>
    <property type="evidence" value="ECO:0007669"/>
    <property type="project" value="InterPro"/>
</dbReference>
<evidence type="ECO:0000256" key="4">
    <source>
        <dbReference type="ARBA" id="ARBA00023008"/>
    </source>
</evidence>
<evidence type="ECO:0000313" key="9">
    <source>
        <dbReference type="Proteomes" id="UP000318521"/>
    </source>
</evidence>
<name>A0A554A2F4_9BACI</name>
<dbReference type="InterPro" id="IPR007348">
    <property type="entry name" value="CopC_dom"/>
</dbReference>
<dbReference type="Proteomes" id="UP000318521">
    <property type="component" value="Unassembled WGS sequence"/>
</dbReference>
<dbReference type="InterPro" id="IPR032694">
    <property type="entry name" value="CopC/D"/>
</dbReference>
<dbReference type="EMBL" id="VLXZ01000002">
    <property type="protein sequence ID" value="TSB47855.1"/>
    <property type="molecule type" value="Genomic_DNA"/>
</dbReference>
<feature type="region of interest" description="Disordered" evidence="5">
    <location>
        <begin position="130"/>
        <end position="168"/>
    </location>
</feature>
<reference evidence="8 9" key="1">
    <citation type="submission" date="2019-07" db="EMBL/GenBank/DDBJ databases">
        <authorList>
            <person name="Park Y.J."/>
            <person name="Jeong S.E."/>
            <person name="Jung H.S."/>
        </authorList>
    </citation>
    <scope>NUCLEOTIDE SEQUENCE [LARGE SCALE GENOMIC DNA]</scope>
    <source>
        <strain evidence="9">P16(2019)</strain>
    </source>
</reference>
<dbReference type="Gene3D" id="2.60.40.1220">
    <property type="match status" value="1"/>
</dbReference>
<dbReference type="GO" id="GO:0046688">
    <property type="term" value="P:response to copper ion"/>
    <property type="evidence" value="ECO:0007669"/>
    <property type="project" value="InterPro"/>
</dbReference>
<dbReference type="GO" id="GO:0005886">
    <property type="term" value="C:plasma membrane"/>
    <property type="evidence" value="ECO:0007669"/>
    <property type="project" value="TreeGrafter"/>
</dbReference>
<evidence type="ECO:0000256" key="5">
    <source>
        <dbReference type="SAM" id="MobiDB-lite"/>
    </source>
</evidence>
<comment type="subcellular location">
    <subcellularLocation>
        <location evidence="1">Cell envelope</location>
    </subcellularLocation>
</comment>
<dbReference type="PANTHER" id="PTHR34820:SF4">
    <property type="entry name" value="INNER MEMBRANE PROTEIN YEBZ"/>
    <property type="match status" value="1"/>
</dbReference>
<dbReference type="InterPro" id="IPR014755">
    <property type="entry name" value="Cu-Rt/internalin_Ig-like"/>
</dbReference>
<keyword evidence="6" id="KW-1133">Transmembrane helix</keyword>
<proteinExistence type="predicted"/>
<keyword evidence="3" id="KW-0732">Signal</keyword>
<evidence type="ECO:0000256" key="6">
    <source>
        <dbReference type="SAM" id="Phobius"/>
    </source>
</evidence>
<evidence type="ECO:0000313" key="8">
    <source>
        <dbReference type="EMBL" id="TSB47855.1"/>
    </source>
</evidence>
<keyword evidence="6" id="KW-0812">Transmembrane</keyword>
<gene>
    <name evidence="8" type="ORF">FN960_04925</name>
</gene>
<keyword evidence="9" id="KW-1185">Reference proteome</keyword>